<proteinExistence type="predicted"/>
<evidence type="ECO:0000259" key="4">
    <source>
        <dbReference type="Pfam" id="PF17802"/>
    </source>
</evidence>
<dbReference type="InterPro" id="IPR013783">
    <property type="entry name" value="Ig-like_fold"/>
</dbReference>
<accession>A0ABX5QE43</accession>
<dbReference type="InterPro" id="IPR048052">
    <property type="entry name" value="FM1-like"/>
</dbReference>
<dbReference type="NCBIfam" id="NF033902">
    <property type="entry name" value="iso_D2_wall_anc"/>
    <property type="match status" value="1"/>
</dbReference>
<evidence type="ECO:0000259" key="3">
    <source>
        <dbReference type="Pfam" id="PF16555"/>
    </source>
</evidence>
<feature type="signal peptide" evidence="2">
    <location>
        <begin position="1"/>
        <end position="25"/>
    </location>
</feature>
<feature type="domain" description="Gram-positive pilin subunit D1 N-terminal" evidence="3">
    <location>
        <begin position="36"/>
        <end position="184"/>
    </location>
</feature>
<dbReference type="Gene3D" id="2.60.40.740">
    <property type="match status" value="1"/>
</dbReference>
<dbReference type="InterPro" id="IPR032364">
    <property type="entry name" value="GramPos_pilinD1_N"/>
</dbReference>
<feature type="domain" description="SpaA-like prealbumin fold" evidence="4">
    <location>
        <begin position="348"/>
        <end position="453"/>
    </location>
</feature>
<evidence type="ECO:0000256" key="1">
    <source>
        <dbReference type="SAM" id="Phobius"/>
    </source>
</evidence>
<dbReference type="Pfam" id="PF17802">
    <property type="entry name" value="SpaA"/>
    <property type="match status" value="1"/>
</dbReference>
<organism evidence="5 6">
    <name type="scientific">Leucobacter muris</name>
    <dbReference type="NCBI Taxonomy" id="1935379"/>
    <lineage>
        <taxon>Bacteria</taxon>
        <taxon>Bacillati</taxon>
        <taxon>Actinomycetota</taxon>
        <taxon>Actinomycetes</taxon>
        <taxon>Micrococcales</taxon>
        <taxon>Microbacteriaceae</taxon>
        <taxon>Leucobacter</taxon>
    </lineage>
</organism>
<name>A0ABX5QE43_9MICO</name>
<dbReference type="Gene3D" id="2.60.40.10">
    <property type="entry name" value="Immunoglobulins"/>
    <property type="match status" value="2"/>
</dbReference>
<feature type="transmembrane region" description="Helical" evidence="1">
    <location>
        <begin position="480"/>
        <end position="506"/>
    </location>
</feature>
<dbReference type="RefSeq" id="WP_128386511.1">
    <property type="nucleotide sequence ID" value="NZ_CP035037.1"/>
</dbReference>
<dbReference type="Proteomes" id="UP000285768">
    <property type="component" value="Chromosome"/>
</dbReference>
<feature type="chain" id="PRO_5046640623" evidence="2">
    <location>
        <begin position="26"/>
        <end position="518"/>
    </location>
</feature>
<gene>
    <name evidence="5" type="ORF">Leucomu_04860</name>
</gene>
<evidence type="ECO:0000256" key="2">
    <source>
        <dbReference type="SAM" id="SignalP"/>
    </source>
</evidence>
<keyword evidence="1" id="KW-1133">Transmembrane helix</keyword>
<keyword evidence="2" id="KW-0732">Signal</keyword>
<evidence type="ECO:0000313" key="5">
    <source>
        <dbReference type="EMBL" id="QAB17339.1"/>
    </source>
</evidence>
<dbReference type="InterPro" id="IPR041033">
    <property type="entry name" value="SpaA_PFL_dom_1"/>
</dbReference>
<evidence type="ECO:0000313" key="6">
    <source>
        <dbReference type="Proteomes" id="UP000285768"/>
    </source>
</evidence>
<keyword evidence="6" id="KW-1185">Reference proteome</keyword>
<keyword evidence="1" id="KW-0472">Membrane</keyword>
<sequence>MSAAVAVIALSATALMGVAVSAASAAPANIDPDEARSLTIHKLSMPETPGAAGDGSEVPSGSLPAGSLPINGVAFTVREVTEIGGVAVDLETDAGWALIQPYLDGTTPFVPSGATLGAGVVRTTANGGIAVFDTPPVGLFYVTETSAGSNSIAAPAQPFLVTLPMPTTEPGVFRYDVHAYPKNVLGDEPYMVKTVDDSTAYAVGDKVTWTISTRVPDSSGYAVATFGVYEMPNVEALARWDDTKVWSANDGTQFPDRATVTPKGGTPVVLYPEDLASASNPAPVTELSDSGLAKVNAAGPGSIIEFVYETRVQAIPANGEIDNQAEVAMDGINKFVGAESLWGTARVNKHAQGDEDARLAGAEFQVFATEAAANAAAAQVAAGDPVTGGLEFGAGSTAGADRKTFTTADHGADHGFVVINGLKASAAGTKYWVVETKAPAGYVAAAAPTEITVYPGTGLTGSGSVANVPNQMREAGALPVLGGAGMTAIGVAGAILIAGGVLFAIFGRRKQTTPAASA</sequence>
<protein>
    <submittedName>
        <fullName evidence="5">Isopeptide-forming domain-containing fimbrial protein</fullName>
    </submittedName>
</protein>
<reference evidence="5 6" key="1">
    <citation type="submission" date="2019-01" db="EMBL/GenBank/DDBJ databases">
        <title>Leucobacter muris sp. nov. isolated from the nose of a laboratory mouse.</title>
        <authorList>
            <person name="Benga L."/>
            <person name="Sproeer C."/>
            <person name="Schumann P."/>
            <person name="Verbarg S."/>
            <person name="Bunk B."/>
            <person name="Engelhardt E."/>
            <person name="Benten P.M."/>
            <person name="Sager M."/>
        </authorList>
    </citation>
    <scope>NUCLEOTIDE SEQUENCE [LARGE SCALE GENOMIC DNA]</scope>
    <source>
        <strain evidence="5 6">DSM 101948</strain>
    </source>
</reference>
<keyword evidence="1" id="KW-0812">Transmembrane</keyword>
<dbReference type="Pfam" id="PF16555">
    <property type="entry name" value="GramPos_pilinD1"/>
    <property type="match status" value="1"/>
</dbReference>
<dbReference type="EMBL" id="CP035037">
    <property type="protein sequence ID" value="QAB17339.1"/>
    <property type="molecule type" value="Genomic_DNA"/>
</dbReference>